<comment type="subcellular location">
    <subcellularLocation>
        <location evidence="1">Membrane</location>
        <topology evidence="1">Multi-pass membrane protein</topology>
    </subcellularLocation>
</comment>
<feature type="transmembrane region" description="Helical" evidence="7">
    <location>
        <begin position="286"/>
        <end position="305"/>
    </location>
</feature>
<protein>
    <submittedName>
        <fullName evidence="8">Uncharacterized protein</fullName>
    </submittedName>
</protein>
<dbReference type="PhylomeDB" id="A0A0G4FE71"/>
<feature type="region of interest" description="Disordered" evidence="6">
    <location>
        <begin position="1"/>
        <end position="25"/>
    </location>
</feature>
<organism evidence="8">
    <name type="scientific">Chromera velia CCMP2878</name>
    <dbReference type="NCBI Taxonomy" id="1169474"/>
    <lineage>
        <taxon>Eukaryota</taxon>
        <taxon>Sar</taxon>
        <taxon>Alveolata</taxon>
        <taxon>Colpodellida</taxon>
        <taxon>Chromeraceae</taxon>
        <taxon>Chromera</taxon>
    </lineage>
</organism>
<feature type="transmembrane region" description="Helical" evidence="7">
    <location>
        <begin position="118"/>
        <end position="136"/>
    </location>
</feature>
<feature type="transmembrane region" description="Helical" evidence="7">
    <location>
        <begin position="78"/>
        <end position="97"/>
    </location>
</feature>
<dbReference type="Pfam" id="PF03006">
    <property type="entry name" value="HlyIII"/>
    <property type="match status" value="2"/>
</dbReference>
<keyword evidence="2 7" id="KW-0812">Transmembrane</keyword>
<accession>A0A0G4FE71</accession>
<evidence type="ECO:0000256" key="6">
    <source>
        <dbReference type="SAM" id="MobiDB-lite"/>
    </source>
</evidence>
<evidence type="ECO:0000256" key="5">
    <source>
        <dbReference type="PIRSR" id="PIRSR604254-1"/>
    </source>
</evidence>
<feature type="transmembrane region" description="Helical" evidence="7">
    <location>
        <begin position="317"/>
        <end position="339"/>
    </location>
</feature>
<dbReference type="EMBL" id="CDMZ01000308">
    <property type="protein sequence ID" value="CEM11472.1"/>
    <property type="molecule type" value="Genomic_DNA"/>
</dbReference>
<feature type="region of interest" description="Disordered" evidence="6">
    <location>
        <begin position="170"/>
        <end position="246"/>
    </location>
</feature>
<feature type="transmembrane region" description="Helical" evidence="7">
    <location>
        <begin position="142"/>
        <end position="160"/>
    </location>
</feature>
<evidence type="ECO:0000313" key="8">
    <source>
        <dbReference type="EMBL" id="CEM11472.1"/>
    </source>
</evidence>
<dbReference type="GO" id="GO:0016020">
    <property type="term" value="C:membrane"/>
    <property type="evidence" value="ECO:0007669"/>
    <property type="project" value="UniProtKB-SubCell"/>
</dbReference>
<evidence type="ECO:0000256" key="4">
    <source>
        <dbReference type="ARBA" id="ARBA00023136"/>
    </source>
</evidence>
<feature type="transmembrane region" description="Helical" evidence="7">
    <location>
        <begin position="260"/>
        <end position="280"/>
    </location>
</feature>
<evidence type="ECO:0000256" key="3">
    <source>
        <dbReference type="ARBA" id="ARBA00022989"/>
    </source>
</evidence>
<name>A0A0G4FE71_9ALVE</name>
<feature type="compositionally biased region" description="Low complexity" evidence="6">
    <location>
        <begin position="215"/>
        <end position="229"/>
    </location>
</feature>
<dbReference type="InterPro" id="IPR004254">
    <property type="entry name" value="AdipoR/HlyIII-related"/>
</dbReference>
<dbReference type="PANTHER" id="PTHR20855">
    <property type="entry name" value="ADIPOR/PROGESTIN RECEPTOR-RELATED"/>
    <property type="match status" value="1"/>
</dbReference>
<keyword evidence="5" id="KW-0862">Zinc</keyword>
<dbReference type="GO" id="GO:0046872">
    <property type="term" value="F:metal ion binding"/>
    <property type="evidence" value="ECO:0007669"/>
    <property type="project" value="UniProtKB-KW"/>
</dbReference>
<reference evidence="8" key="1">
    <citation type="submission" date="2014-11" db="EMBL/GenBank/DDBJ databases">
        <authorList>
            <person name="Otto D Thomas"/>
            <person name="Naeem Raeece"/>
        </authorList>
    </citation>
    <scope>NUCLEOTIDE SEQUENCE</scope>
</reference>
<feature type="transmembrane region" description="Helical" evidence="7">
    <location>
        <begin position="50"/>
        <end position="66"/>
    </location>
</feature>
<keyword evidence="5" id="KW-0479">Metal-binding</keyword>
<feature type="binding site" evidence="5">
    <location>
        <position position="98"/>
    </location>
    <ligand>
        <name>Zn(2+)</name>
        <dbReference type="ChEBI" id="CHEBI:29105"/>
    </ligand>
</feature>
<evidence type="ECO:0000256" key="2">
    <source>
        <dbReference type="ARBA" id="ARBA00022692"/>
    </source>
</evidence>
<evidence type="ECO:0000256" key="7">
    <source>
        <dbReference type="SAM" id="Phobius"/>
    </source>
</evidence>
<keyword evidence="3 7" id="KW-1133">Transmembrane helix</keyword>
<feature type="compositionally biased region" description="Polar residues" evidence="6">
    <location>
        <begin position="230"/>
        <end position="242"/>
    </location>
</feature>
<sequence length="347" mass="37344">MCNPKRTAKPPEQAKAPVGAHSQTTVGAVTTSDKTKLPIWRQRPLFRGKIHILLLLLSPWWIDALLSACHPEHWQELVLAYISIVCKIINFAASALFHHTHFVTKDPTITMFMNRLDHVGIFCMIAGSSLPVTLALPRTGGLALAAVQTFFTVAGIFLVVTGRLDGHGKKGLSPIGGAKGEESPESRLKAAAASQGLDQPVKSLKESSASVLSPSAGASTATGGAESDTPNQSEGATPQHSPVTHAPFTRVKVKERTLRTGLFLGMGLSNALFFPVFLFCLKHDEIIYITALASLYVIGGLVYGVKWPDPVPQVFGFHELFHTCCGLALIPTLLLHVSIYKRTPAVM</sequence>
<evidence type="ECO:0000256" key="1">
    <source>
        <dbReference type="ARBA" id="ARBA00004141"/>
    </source>
</evidence>
<proteinExistence type="predicted"/>
<dbReference type="AlphaFoldDB" id="A0A0G4FE71"/>
<dbReference type="PANTHER" id="PTHR20855:SF3">
    <property type="entry name" value="LD03007P"/>
    <property type="match status" value="1"/>
</dbReference>
<gene>
    <name evidence="8" type="ORF">Cvel_3251</name>
</gene>
<dbReference type="VEuPathDB" id="CryptoDB:Cvel_3251"/>
<keyword evidence="4 7" id="KW-0472">Membrane</keyword>
<feature type="compositionally biased region" description="Basic and acidic residues" evidence="6">
    <location>
        <begin position="179"/>
        <end position="188"/>
    </location>
</feature>